<evidence type="ECO:0000313" key="2">
    <source>
        <dbReference type="Proteomes" id="UP000237271"/>
    </source>
</evidence>
<reference evidence="1 2" key="1">
    <citation type="journal article" date="2017" name="Genome Biol. Evol.">
        <title>Phytophthora megakarya and P. palmivora, closely related causal agents of cacao black pod rot, underwent increases in genome sizes and gene numbers by different mechanisms.</title>
        <authorList>
            <person name="Ali S.S."/>
            <person name="Shao J."/>
            <person name="Lary D.J."/>
            <person name="Kronmiller B."/>
            <person name="Shen D."/>
            <person name="Strem M.D."/>
            <person name="Amoako-Attah I."/>
            <person name="Akrofi A.Y."/>
            <person name="Begoude B.A."/>
            <person name="Ten Hoopen G.M."/>
            <person name="Coulibaly K."/>
            <person name="Kebe B.I."/>
            <person name="Melnick R.L."/>
            <person name="Guiltinan M.J."/>
            <person name="Tyler B.M."/>
            <person name="Meinhardt L.W."/>
            <person name="Bailey B.A."/>
        </authorList>
    </citation>
    <scope>NUCLEOTIDE SEQUENCE [LARGE SCALE GENOMIC DNA]</scope>
    <source>
        <strain evidence="2">sbr112.9</strain>
    </source>
</reference>
<dbReference type="AlphaFoldDB" id="A0A2P4YUS2"/>
<keyword evidence="2" id="KW-1185">Reference proteome</keyword>
<name>A0A2P4YUS2_9STRA</name>
<dbReference type="Proteomes" id="UP000237271">
    <property type="component" value="Unassembled WGS sequence"/>
</dbReference>
<proteinExistence type="predicted"/>
<dbReference type="OrthoDB" id="123409at2759"/>
<protein>
    <submittedName>
        <fullName evidence="1">Uncharacterized protein</fullName>
    </submittedName>
</protein>
<dbReference type="EMBL" id="NCKW01000058">
    <property type="protein sequence ID" value="POM81542.1"/>
    <property type="molecule type" value="Genomic_DNA"/>
</dbReference>
<comment type="caution">
    <text evidence="1">The sequence shown here is derived from an EMBL/GenBank/DDBJ whole genome shotgun (WGS) entry which is preliminary data.</text>
</comment>
<gene>
    <name evidence="1" type="ORF">PHPALM_471</name>
</gene>
<evidence type="ECO:0000313" key="1">
    <source>
        <dbReference type="EMBL" id="POM81542.1"/>
    </source>
</evidence>
<sequence length="235" mass="27331">MFHEQRQQDDFVKRRKSNMHNFSRSVVLPDAATPASVNDISAILSVLHTYYATLMTSEARDLVRSLHAFVKQKITSIRTIDDLQHSIFWIDGILENFREVKEQDLNGSDTRRSIRATITRSNTDFQSNQPRRHTFSQHHLERKVVLPETTHRRKGLSRYRHRGREVPNYLQHVSRQGNRELCLRSLAWSGCRGVHGAPSQCVYSNRSHLVPDALHEDVRKYIDERLGGLSPAFRH</sequence>
<accession>A0A2P4YUS2</accession>
<organism evidence="1 2">
    <name type="scientific">Phytophthora palmivora</name>
    <dbReference type="NCBI Taxonomy" id="4796"/>
    <lineage>
        <taxon>Eukaryota</taxon>
        <taxon>Sar</taxon>
        <taxon>Stramenopiles</taxon>
        <taxon>Oomycota</taxon>
        <taxon>Peronosporomycetes</taxon>
        <taxon>Peronosporales</taxon>
        <taxon>Peronosporaceae</taxon>
        <taxon>Phytophthora</taxon>
    </lineage>
</organism>